<protein>
    <recommendedName>
        <fullName evidence="1">Ubiquinone biosynthesis accessory factor UbiJ</fullName>
    </recommendedName>
</protein>
<dbReference type="InterPro" id="IPR036527">
    <property type="entry name" value="SCP2_sterol-bd_dom_sf"/>
</dbReference>
<dbReference type="Pfam" id="PF02036">
    <property type="entry name" value="SCP2"/>
    <property type="match status" value="1"/>
</dbReference>
<proteinExistence type="inferred from homology"/>
<reference evidence="4" key="1">
    <citation type="journal article" date="2019" name="Int. J. Syst. Evol. Microbiol.">
        <title>The Global Catalogue of Microorganisms (GCM) 10K type strain sequencing project: providing services to taxonomists for standard genome sequencing and annotation.</title>
        <authorList>
            <consortium name="The Broad Institute Genomics Platform"/>
            <consortium name="The Broad Institute Genome Sequencing Center for Infectious Disease"/>
            <person name="Wu L."/>
            <person name="Ma J."/>
        </authorList>
    </citation>
    <scope>NUCLEOTIDE SEQUENCE [LARGE SCALE GENOMIC DNA]</scope>
    <source>
        <strain evidence="4">JCM 15896</strain>
    </source>
</reference>
<evidence type="ECO:0000313" key="4">
    <source>
        <dbReference type="Proteomes" id="UP001500359"/>
    </source>
</evidence>
<dbReference type="SUPFAM" id="SSF55718">
    <property type="entry name" value="SCP-like"/>
    <property type="match status" value="1"/>
</dbReference>
<comment type="pathway">
    <text evidence="1">Cofactor biosynthesis; ubiquinone biosynthesis.</text>
</comment>
<comment type="similarity">
    <text evidence="1">Belongs to the UbiJ family.</text>
</comment>
<comment type="caution">
    <text evidence="3">The sequence shown here is derived from an EMBL/GenBank/DDBJ whole genome shotgun (WGS) entry which is preliminary data.</text>
</comment>
<evidence type="ECO:0000256" key="1">
    <source>
        <dbReference type="HAMAP-Rule" id="MF_02215"/>
    </source>
</evidence>
<evidence type="ECO:0000259" key="2">
    <source>
        <dbReference type="Pfam" id="PF02036"/>
    </source>
</evidence>
<name>A0ABP3WQC5_9ALTE</name>
<dbReference type="RefSeq" id="WP_343857221.1">
    <property type="nucleotide sequence ID" value="NZ_BAAAFD010000002.1"/>
</dbReference>
<evidence type="ECO:0000313" key="3">
    <source>
        <dbReference type="EMBL" id="GAA0854478.1"/>
    </source>
</evidence>
<organism evidence="3 4">
    <name type="scientific">Aliiglaciecola litoralis</name>
    <dbReference type="NCBI Taxonomy" id="582857"/>
    <lineage>
        <taxon>Bacteria</taxon>
        <taxon>Pseudomonadati</taxon>
        <taxon>Pseudomonadota</taxon>
        <taxon>Gammaproteobacteria</taxon>
        <taxon>Alteromonadales</taxon>
        <taxon>Alteromonadaceae</taxon>
        <taxon>Aliiglaciecola</taxon>
    </lineage>
</organism>
<keyword evidence="1" id="KW-0831">Ubiquinone biosynthesis</keyword>
<dbReference type="EMBL" id="BAAAFD010000002">
    <property type="protein sequence ID" value="GAA0854478.1"/>
    <property type="molecule type" value="Genomic_DNA"/>
</dbReference>
<comment type="subcellular location">
    <subcellularLocation>
        <location evidence="1">Cytoplasm</location>
    </subcellularLocation>
</comment>
<dbReference type="InterPro" id="IPR003033">
    <property type="entry name" value="SCP2_sterol-bd_dom"/>
</dbReference>
<dbReference type="PANTHER" id="PTHR38693:SF1">
    <property type="entry name" value="UBIQUINONE BIOSYNTHESIS ACCESSORY FACTOR UBIJ"/>
    <property type="match status" value="1"/>
</dbReference>
<feature type="domain" description="SCP2" evidence="2">
    <location>
        <begin position="15"/>
        <end position="114"/>
    </location>
</feature>
<comment type="function">
    <text evidence="1">Required for ubiquinone (coenzyme Q) biosynthesis. Binds hydrophobic ubiquinone biosynthetic intermediates via its SCP2 domain and is essential for the stability of the Ubi complex. May constitute a docking platform where Ubi enzymes assemble and access their SCP2-bound polyprenyl substrates.</text>
</comment>
<dbReference type="Proteomes" id="UP001500359">
    <property type="component" value="Unassembled WGS sequence"/>
</dbReference>
<dbReference type="HAMAP" id="MF_02215">
    <property type="entry name" value="UbiJ"/>
    <property type="match status" value="1"/>
</dbReference>
<gene>
    <name evidence="1" type="primary">ubiJ</name>
    <name evidence="3" type="ORF">GCM10009114_10380</name>
</gene>
<sequence length="215" mass="23570">MPAAQLASAAVEAVINRLLALDADSASRLIPLSGKRLKVTLAELPWPLIFHFSDRIDIVIPAVDVDEMSDCSLSLSLATLQALQDNNQITRLIQQGKLELEGDIQVAQGFSQLISQLDIDWEEQLSHYTGDVVAHNMFSIASQFKQHVSGKIAGLAKTLSEGAIEEKHIAAPGLLVTDFCDQVTRLRSDTDRLEARLANLEETKFKASVVDKDHD</sequence>
<keyword evidence="4" id="KW-1185">Reference proteome</keyword>
<keyword evidence="1" id="KW-0963">Cytoplasm</keyword>
<accession>A0ABP3WQC5</accession>
<dbReference type="InterPro" id="IPR038989">
    <property type="entry name" value="UbiJ"/>
</dbReference>
<dbReference type="PANTHER" id="PTHR38693">
    <property type="entry name" value="UBIQUINONE BIOSYNTHESIS PROTEIN UBIJ"/>
    <property type="match status" value="1"/>
</dbReference>